<dbReference type="AlphaFoldDB" id="A0AAD4CU02"/>
<accession>A0AAD4CU02</accession>
<reference evidence="2" key="2">
    <citation type="submission" date="2020-02" db="EMBL/GenBank/DDBJ databases">
        <authorList>
            <person name="Gilchrist C.L.M."/>
            <person name="Chooi Y.-H."/>
        </authorList>
    </citation>
    <scope>NUCLEOTIDE SEQUENCE</scope>
    <source>
        <strain evidence="2">MST-FP2251</strain>
    </source>
</reference>
<keyword evidence="3" id="KW-1185">Reference proteome</keyword>
<evidence type="ECO:0000313" key="3">
    <source>
        <dbReference type="Proteomes" id="UP001194746"/>
    </source>
</evidence>
<name>A0AAD4CU02_ASPNN</name>
<reference evidence="2" key="1">
    <citation type="journal article" date="2019" name="Beilstein J. Org. Chem.">
        <title>Nanangenines: drimane sesquiterpenoids as the dominant metabolite cohort of a novel Australian fungus, Aspergillus nanangensis.</title>
        <authorList>
            <person name="Lacey H.J."/>
            <person name="Gilchrist C.L.M."/>
            <person name="Crombie A."/>
            <person name="Kalaitzis J.A."/>
            <person name="Vuong D."/>
            <person name="Rutledge P.J."/>
            <person name="Turner P."/>
            <person name="Pitt J.I."/>
            <person name="Lacey E."/>
            <person name="Chooi Y.H."/>
            <person name="Piggott A.M."/>
        </authorList>
    </citation>
    <scope>NUCLEOTIDE SEQUENCE</scope>
    <source>
        <strain evidence="2">MST-FP2251</strain>
    </source>
</reference>
<evidence type="ECO:0000313" key="2">
    <source>
        <dbReference type="EMBL" id="KAF9892418.1"/>
    </source>
</evidence>
<protein>
    <submittedName>
        <fullName evidence="2">Uncharacterized protein</fullName>
    </submittedName>
</protein>
<feature type="region of interest" description="Disordered" evidence="1">
    <location>
        <begin position="289"/>
        <end position="330"/>
    </location>
</feature>
<dbReference type="EMBL" id="VCAU01000012">
    <property type="protein sequence ID" value="KAF9892418.1"/>
    <property type="molecule type" value="Genomic_DNA"/>
</dbReference>
<gene>
    <name evidence="2" type="ORF">FE257_001526</name>
</gene>
<sequence length="330" mass="37065">MTDKDEEAEDLPRDVPSIKDISSIPSLFEIKQAAPRLNIGRRLSAPDARPLVYQRPHQLGPFPSCNHGIVERQYSLDDDDVCVHCQQRPFLGWYYMCAEDSKEYWAPPLNPEVGPFFTPQALTAIESGQYTDAQREQLMRQKLEVLMKAFVDRNTPFTPQPLCELDLAADDNNEVWVELVENVNQANLGACSDDPPAAVSPQPEDCTEYIPPIVPRPCHFSACRSCERRMRINLAERVYLSINELCNDQSIRPPSAWDLRDRRISKVFIVRNLGGRNKPRVRLPLTELPGSNRVGMTGSNVSNLPGPNNNAGRELNNDSLGGGTATLRLE</sequence>
<comment type="caution">
    <text evidence="2">The sequence shown here is derived from an EMBL/GenBank/DDBJ whole genome shotgun (WGS) entry which is preliminary data.</text>
</comment>
<feature type="compositionally biased region" description="Polar residues" evidence="1">
    <location>
        <begin position="297"/>
        <end position="311"/>
    </location>
</feature>
<evidence type="ECO:0000256" key="1">
    <source>
        <dbReference type="SAM" id="MobiDB-lite"/>
    </source>
</evidence>
<organism evidence="2 3">
    <name type="scientific">Aspergillus nanangensis</name>
    <dbReference type="NCBI Taxonomy" id="2582783"/>
    <lineage>
        <taxon>Eukaryota</taxon>
        <taxon>Fungi</taxon>
        <taxon>Dikarya</taxon>
        <taxon>Ascomycota</taxon>
        <taxon>Pezizomycotina</taxon>
        <taxon>Eurotiomycetes</taxon>
        <taxon>Eurotiomycetidae</taxon>
        <taxon>Eurotiales</taxon>
        <taxon>Aspergillaceae</taxon>
        <taxon>Aspergillus</taxon>
        <taxon>Aspergillus subgen. Circumdati</taxon>
    </lineage>
</organism>
<proteinExistence type="predicted"/>
<dbReference type="Proteomes" id="UP001194746">
    <property type="component" value="Unassembled WGS sequence"/>
</dbReference>